<organism evidence="6 7">
    <name type="scientific">Snodgrassella alvi SCGC AB-598-J21</name>
    <dbReference type="NCBI Taxonomy" id="1385367"/>
    <lineage>
        <taxon>Bacteria</taxon>
        <taxon>Pseudomonadati</taxon>
        <taxon>Pseudomonadota</taxon>
        <taxon>Betaproteobacteria</taxon>
        <taxon>Neisseriales</taxon>
        <taxon>Neisseriaceae</taxon>
        <taxon>Snodgrassella</taxon>
    </lineage>
</organism>
<name>A0A074V668_9NEIS</name>
<evidence type="ECO:0000313" key="6">
    <source>
        <dbReference type="EMBL" id="KEQ00908.1"/>
    </source>
</evidence>
<dbReference type="Gene3D" id="3.30.70.920">
    <property type="match status" value="1"/>
</dbReference>
<dbReference type="Gene3D" id="1.10.10.10">
    <property type="entry name" value="Winged helix-like DNA-binding domain superfamily/Winged helix DNA-binding domain"/>
    <property type="match status" value="1"/>
</dbReference>
<feature type="domain" description="HTH asnC-type" evidence="5">
    <location>
        <begin position="4"/>
        <end position="65"/>
    </location>
</feature>
<dbReference type="PANTHER" id="PTHR30154:SF0">
    <property type="entry name" value="LEUCINE-RESPONSIVE REGULATORY PROTEIN"/>
    <property type="match status" value="1"/>
</dbReference>
<keyword evidence="1" id="KW-0805">Transcription regulation</keyword>
<dbReference type="InterPro" id="IPR019887">
    <property type="entry name" value="Tscrpt_reg_AsnC/Lrp_C"/>
</dbReference>
<proteinExistence type="predicted"/>
<dbReference type="GO" id="GO:0043200">
    <property type="term" value="P:response to amino acid"/>
    <property type="evidence" value="ECO:0007669"/>
    <property type="project" value="TreeGrafter"/>
</dbReference>
<keyword evidence="4" id="KW-0804">Transcription</keyword>
<dbReference type="PROSITE" id="PS50956">
    <property type="entry name" value="HTH_ASNC_2"/>
    <property type="match status" value="1"/>
</dbReference>
<dbReference type="InterPro" id="IPR011991">
    <property type="entry name" value="ArsR-like_HTH"/>
</dbReference>
<keyword evidence="2" id="KW-0238">DNA-binding</keyword>
<dbReference type="AlphaFoldDB" id="A0A074V668"/>
<dbReference type="FunFam" id="3.30.70.920:FF:000001">
    <property type="entry name" value="Transcriptional regulator, AsnC family"/>
    <property type="match status" value="1"/>
</dbReference>
<dbReference type="PRINTS" id="PR00033">
    <property type="entry name" value="HTHASNC"/>
</dbReference>
<evidence type="ECO:0000256" key="4">
    <source>
        <dbReference type="ARBA" id="ARBA00023163"/>
    </source>
</evidence>
<dbReference type="SMART" id="SM00344">
    <property type="entry name" value="HTH_ASNC"/>
    <property type="match status" value="1"/>
</dbReference>
<dbReference type="SUPFAM" id="SSF46785">
    <property type="entry name" value="Winged helix' DNA-binding domain"/>
    <property type="match status" value="1"/>
</dbReference>
<dbReference type="GO" id="GO:0006355">
    <property type="term" value="P:regulation of DNA-templated transcription"/>
    <property type="evidence" value="ECO:0007669"/>
    <property type="project" value="UniProtKB-ARBA"/>
</dbReference>
<reference evidence="6 7" key="1">
    <citation type="journal article" date="2014" name="PLoS Genet.">
        <title>Hidden diversity in honey bee gut symbionts detected by single-cell genomics.</title>
        <authorList>
            <person name="Engel P."/>
            <person name="Stepanauskas R."/>
            <person name="Moran N."/>
        </authorList>
    </citation>
    <scope>NUCLEOTIDE SEQUENCE [LARGE SCALE GENOMIC DNA]</scope>
    <source>
        <strain evidence="6 7">SCGC AB-598-J21</strain>
    </source>
</reference>
<accession>A0A074V668</accession>
<evidence type="ECO:0000256" key="1">
    <source>
        <dbReference type="ARBA" id="ARBA00023015"/>
    </source>
</evidence>
<dbReference type="GO" id="GO:0043565">
    <property type="term" value="F:sequence-specific DNA binding"/>
    <property type="evidence" value="ECO:0007669"/>
    <property type="project" value="InterPro"/>
</dbReference>
<dbReference type="Pfam" id="PF13412">
    <property type="entry name" value="HTH_24"/>
    <property type="match status" value="1"/>
</dbReference>
<evidence type="ECO:0000259" key="5">
    <source>
        <dbReference type="PROSITE" id="PS50956"/>
    </source>
</evidence>
<dbReference type="SUPFAM" id="SSF54909">
    <property type="entry name" value="Dimeric alpha+beta barrel"/>
    <property type="match status" value="1"/>
</dbReference>
<dbReference type="InterPro" id="IPR036390">
    <property type="entry name" value="WH_DNA-bd_sf"/>
</dbReference>
<dbReference type="CDD" id="cd00090">
    <property type="entry name" value="HTH_ARSR"/>
    <property type="match status" value="1"/>
</dbReference>
<evidence type="ECO:0000256" key="2">
    <source>
        <dbReference type="ARBA" id="ARBA00023125"/>
    </source>
</evidence>
<dbReference type="InterPro" id="IPR011008">
    <property type="entry name" value="Dimeric_a/b-barrel"/>
</dbReference>
<evidence type="ECO:0000313" key="7">
    <source>
        <dbReference type="Proteomes" id="UP000027644"/>
    </source>
</evidence>
<comment type="caution">
    <text evidence="6">The sequence shown here is derived from an EMBL/GenBank/DDBJ whole genome shotgun (WGS) entry which is preliminary data.</text>
</comment>
<dbReference type="InterPro" id="IPR000485">
    <property type="entry name" value="AsnC-type_HTH_dom"/>
</dbReference>
<dbReference type="PANTHER" id="PTHR30154">
    <property type="entry name" value="LEUCINE-RESPONSIVE REGULATORY PROTEIN"/>
    <property type="match status" value="1"/>
</dbReference>
<sequence length="154" mass="17908">MHPIDKVDMKILSLLQKNARMTMTELADKVGLSTTPVTERVRRLERENIITGYHARLNPRALNQSLLVFVEIKLRSKSGNIFEDFRREVLTIPHVLECHLISGEYDYLIKVRLPNMHAYRNMLGNILLQLPAAAESRSYVVMEEVKEEQMLYLD</sequence>
<dbReference type="Pfam" id="PF01037">
    <property type="entry name" value="AsnC_trans_reg"/>
    <property type="match status" value="1"/>
</dbReference>
<keyword evidence="3" id="KW-0010">Activator</keyword>
<gene>
    <name evidence="6" type="ORF">SASC598J21_013450</name>
</gene>
<dbReference type="FunFam" id="1.10.10.10:FF:000186">
    <property type="entry name" value="AsnC family transcriptional regulator"/>
    <property type="match status" value="1"/>
</dbReference>
<dbReference type="InterPro" id="IPR036388">
    <property type="entry name" value="WH-like_DNA-bd_sf"/>
</dbReference>
<dbReference type="GO" id="GO:0005829">
    <property type="term" value="C:cytosol"/>
    <property type="evidence" value="ECO:0007669"/>
    <property type="project" value="TreeGrafter"/>
</dbReference>
<dbReference type="EMBL" id="AVQL01000442">
    <property type="protein sequence ID" value="KEQ00908.1"/>
    <property type="molecule type" value="Genomic_DNA"/>
</dbReference>
<evidence type="ECO:0000256" key="3">
    <source>
        <dbReference type="ARBA" id="ARBA00023159"/>
    </source>
</evidence>
<protein>
    <submittedName>
        <fullName evidence="6">Transcriptional regulator</fullName>
    </submittedName>
</protein>
<dbReference type="InterPro" id="IPR019888">
    <property type="entry name" value="Tscrpt_reg_AsnC-like"/>
</dbReference>
<dbReference type="Proteomes" id="UP000027644">
    <property type="component" value="Unassembled WGS sequence"/>
</dbReference>